<dbReference type="EMBL" id="FWZX01000005">
    <property type="protein sequence ID" value="SMF14720.1"/>
    <property type="molecule type" value="Genomic_DNA"/>
</dbReference>
<feature type="transmembrane region" description="Helical" evidence="2">
    <location>
        <begin position="58"/>
        <end position="79"/>
    </location>
</feature>
<evidence type="ECO:0000256" key="1">
    <source>
        <dbReference type="RuleBase" id="RU369079"/>
    </source>
</evidence>
<feature type="transmembrane region" description="Helical" evidence="2">
    <location>
        <begin position="116"/>
        <end position="135"/>
    </location>
</feature>
<feature type="transmembrane region" description="Helical" evidence="2">
    <location>
        <begin position="580"/>
        <end position="610"/>
    </location>
</feature>
<dbReference type="STRING" id="560819.SAMN05428998_105291"/>
<protein>
    <submittedName>
        <fullName evidence="4">TRAP transporter, 4TM/12TM fusion protein</fullName>
    </submittedName>
</protein>
<feature type="transmembrane region" description="Helical" evidence="2">
    <location>
        <begin position="548"/>
        <end position="568"/>
    </location>
</feature>
<dbReference type="AlphaFoldDB" id="A0A1Y6BS06"/>
<feature type="transmembrane region" description="Helical" evidence="2">
    <location>
        <begin position="435"/>
        <end position="462"/>
    </location>
</feature>
<feature type="transmembrane region" description="Helical" evidence="2">
    <location>
        <begin position="519"/>
        <end position="536"/>
    </location>
</feature>
<dbReference type="Proteomes" id="UP000192917">
    <property type="component" value="Unassembled WGS sequence"/>
</dbReference>
<dbReference type="GO" id="GO:0005886">
    <property type="term" value="C:plasma membrane"/>
    <property type="evidence" value="ECO:0007669"/>
    <property type="project" value="UniProtKB-SubCell"/>
</dbReference>
<reference evidence="4 5" key="1">
    <citation type="submission" date="2017-04" db="EMBL/GenBank/DDBJ databases">
        <authorList>
            <person name="Afonso C.L."/>
            <person name="Miller P.J."/>
            <person name="Scott M.A."/>
            <person name="Spackman E."/>
            <person name="Goraichik I."/>
            <person name="Dimitrov K.M."/>
            <person name="Suarez D.L."/>
            <person name="Swayne D.E."/>
        </authorList>
    </citation>
    <scope>NUCLEOTIDE SEQUENCE [LARGE SCALE GENOMIC DNA]</scope>
    <source>
        <strain evidence="4 5">USBA 355</strain>
    </source>
</reference>
<name>A0A1Y6BS06_9PROT</name>
<feature type="transmembrane region" description="Helical" evidence="2">
    <location>
        <begin position="356"/>
        <end position="375"/>
    </location>
</feature>
<sequence length="622" mass="63869">MRAKATAVLAAALGLFTLYTAAAGPYVSLIQRPVFLALAVCLGLALYPLWAGSRLRPLGLALDLLAAAVAVGACAYVAVNQDRIMTELPWAEPHDELMVLGLVVVILELSRRAIGLVFPLLVLAGLAYGLLGQYLPGALGHRAFGIGFVTETLFLGDLGLWGLLLGVAATTIAAFVMFGAMILHSGGGDAFIDLAMRLGGRSPGGAAKIATIASAFFATVSGSAVANTATTGNFTIPMMKRLGYPPAFAGAVEAVASTGGQIAPPVLGAAAFLMVEIIGVSYLRIMGASVLPAILFFLAVFLTVHVIAVQRGLRIVPEDELPPWSRIARASRLLPLLAALLGLFAGVLTGHSVQTAAFWGICGQVGCFLAFGLAARRPLPELGRAVLAGVVDGGKGLVIIGVLLAGAQVLVSMINMTGVGVAVSGALAGLAGHDLMILAAIVALVCLIMGMGIPTTAAYVLVAAVMTPALIEAGVPELTAHMFVFYFATLSVITPPVCVGVFVAAGIAQTGWLAVARDAFKLAAVTYVIPFLFIVYPGMLGEGGWPAIARAAVSGVVFVVASAFFFGGQPLTGRPWIDRALLLGIVVLALAKAWAFTLLGALLLAGFGLLSRRRRRAAAALS</sequence>
<feature type="transmembrane region" description="Helical" evidence="2">
    <location>
        <begin position="266"/>
        <end position="285"/>
    </location>
</feature>
<feature type="transmembrane region" description="Helical" evidence="2">
    <location>
        <begin position="483"/>
        <end position="507"/>
    </location>
</feature>
<dbReference type="NCBIfam" id="TIGR02123">
    <property type="entry name" value="TRAP_fused"/>
    <property type="match status" value="1"/>
</dbReference>
<proteinExistence type="predicted"/>
<feature type="transmembrane region" description="Helical" evidence="2">
    <location>
        <begin position="330"/>
        <end position="350"/>
    </location>
</feature>
<feature type="transmembrane region" description="Helical" evidence="2">
    <location>
        <begin position="291"/>
        <end position="309"/>
    </location>
</feature>
<dbReference type="GO" id="GO:0022857">
    <property type="term" value="F:transmembrane transporter activity"/>
    <property type="evidence" value="ECO:0007669"/>
    <property type="project" value="UniProtKB-UniRule"/>
</dbReference>
<keyword evidence="2" id="KW-0472">Membrane</keyword>
<dbReference type="RefSeq" id="WP_085122384.1">
    <property type="nucleotide sequence ID" value="NZ_FWZX01000005.1"/>
</dbReference>
<feature type="transmembrane region" description="Helical" evidence="2">
    <location>
        <begin position="33"/>
        <end position="51"/>
    </location>
</feature>
<feature type="transmembrane region" description="Helical" evidence="2">
    <location>
        <begin position="396"/>
        <end position="423"/>
    </location>
</feature>
<keyword evidence="2" id="KW-0812">Transmembrane</keyword>
<organism evidence="4 5">
    <name type="scientific">Tistlia consotensis USBA 355</name>
    <dbReference type="NCBI Taxonomy" id="560819"/>
    <lineage>
        <taxon>Bacteria</taxon>
        <taxon>Pseudomonadati</taxon>
        <taxon>Pseudomonadota</taxon>
        <taxon>Alphaproteobacteria</taxon>
        <taxon>Rhodospirillales</taxon>
        <taxon>Rhodovibrionaceae</taxon>
        <taxon>Tistlia</taxon>
    </lineage>
</organism>
<dbReference type="Pfam" id="PF06808">
    <property type="entry name" value="DctM"/>
    <property type="match status" value="1"/>
</dbReference>
<feature type="transmembrane region" description="Helical" evidence="2">
    <location>
        <begin position="158"/>
        <end position="183"/>
    </location>
</feature>
<evidence type="ECO:0000259" key="3">
    <source>
        <dbReference type="Pfam" id="PF06808"/>
    </source>
</evidence>
<accession>A0A1Y6BS06</accession>
<keyword evidence="1" id="KW-0813">Transport</keyword>
<dbReference type="PANTHER" id="PTHR43849">
    <property type="entry name" value="BLL3936 PROTEIN"/>
    <property type="match status" value="1"/>
</dbReference>
<keyword evidence="1" id="KW-0997">Cell inner membrane</keyword>
<dbReference type="InterPro" id="IPR010656">
    <property type="entry name" value="DctM"/>
</dbReference>
<evidence type="ECO:0000313" key="4">
    <source>
        <dbReference type="EMBL" id="SMF14720.1"/>
    </source>
</evidence>
<keyword evidence="2" id="KW-1133">Transmembrane helix</keyword>
<evidence type="ECO:0000256" key="2">
    <source>
        <dbReference type="SAM" id="Phobius"/>
    </source>
</evidence>
<keyword evidence="5" id="KW-1185">Reference proteome</keyword>
<dbReference type="PANTHER" id="PTHR43849:SF2">
    <property type="entry name" value="BLL3936 PROTEIN"/>
    <property type="match status" value="1"/>
</dbReference>
<comment type="subcellular location">
    <subcellularLocation>
        <location evidence="1">Cell inner membrane</location>
        <topology evidence="1">Multi-pass membrane protein</topology>
    </subcellularLocation>
</comment>
<gene>
    <name evidence="4" type="ORF">SAMN05428998_105291</name>
</gene>
<dbReference type="InterPro" id="IPR011853">
    <property type="entry name" value="TRAP_DctM-Dct_fused"/>
</dbReference>
<feature type="domain" description="TRAP C4-dicarboxylate transport system permease DctM subunit" evidence="3">
    <location>
        <begin position="103"/>
        <end position="540"/>
    </location>
</feature>
<evidence type="ECO:0000313" key="5">
    <source>
        <dbReference type="Proteomes" id="UP000192917"/>
    </source>
</evidence>
<comment type="function">
    <text evidence="1">Part of the tripartite ATP-independent periplasmic (TRAP) transport system.</text>
</comment>
<feature type="transmembrane region" description="Helical" evidence="2">
    <location>
        <begin position="91"/>
        <end position="109"/>
    </location>
</feature>
<keyword evidence="1" id="KW-1003">Cell membrane</keyword>